<evidence type="ECO:0000313" key="1">
    <source>
        <dbReference type="EMBL" id="GAL65935.1"/>
    </source>
</evidence>
<dbReference type="Proteomes" id="UP000029641">
    <property type="component" value="Unassembled WGS sequence"/>
</dbReference>
<reference evidence="1 2" key="1">
    <citation type="journal article" date="2014" name="Genome Announc.">
        <title>Draft Genome Sequence of Marine Flavobacterium Jejuia pallidilutea Strain 11shimoA1 and Pigmentation Mutants.</title>
        <authorList>
            <person name="Takatani N."/>
            <person name="Nakanishi M."/>
            <person name="Meirelles P."/>
            <person name="Mino S."/>
            <person name="Suda W."/>
            <person name="Oshima K."/>
            <person name="Hattori M."/>
            <person name="Ohkuma M."/>
            <person name="Hosokawa M."/>
            <person name="Miyashita K."/>
            <person name="Thompson F.L."/>
            <person name="Niwa A."/>
            <person name="Sawabe T."/>
            <person name="Sawabe T."/>
        </authorList>
    </citation>
    <scope>NUCLEOTIDE SEQUENCE [LARGE SCALE GENOMIC DNA]</scope>
    <source>
        <strain evidence="1 2">JCM 19301</strain>
    </source>
</reference>
<name>A0A090VME1_9FLAO</name>
<dbReference type="AlphaFoldDB" id="A0A090VME1"/>
<organism evidence="1 2">
    <name type="scientific">Jejuia pallidilutea</name>
    <dbReference type="NCBI Taxonomy" id="504487"/>
    <lineage>
        <taxon>Bacteria</taxon>
        <taxon>Pseudomonadati</taxon>
        <taxon>Bacteroidota</taxon>
        <taxon>Flavobacteriia</taxon>
        <taxon>Flavobacteriales</taxon>
        <taxon>Flavobacteriaceae</taxon>
        <taxon>Jejuia</taxon>
    </lineage>
</organism>
<comment type="caution">
    <text evidence="1">The sequence shown here is derived from an EMBL/GenBank/DDBJ whole genome shotgun (WGS) entry which is preliminary data.</text>
</comment>
<proteinExistence type="predicted"/>
<accession>A0A090VME1</accession>
<gene>
    <name evidence="1" type="ORF">JCM19301_3620</name>
</gene>
<sequence>MSKPYTNLFFILTQKTASLKKAVLKIDRKLYHNLFIKRIT</sequence>
<dbReference type="EMBL" id="BBNR01000002">
    <property type="protein sequence ID" value="GAL65935.1"/>
    <property type="molecule type" value="Genomic_DNA"/>
</dbReference>
<protein>
    <submittedName>
        <fullName evidence="1">Uncharacterized protein</fullName>
    </submittedName>
</protein>
<evidence type="ECO:0000313" key="2">
    <source>
        <dbReference type="Proteomes" id="UP000029641"/>
    </source>
</evidence>